<feature type="non-terminal residue" evidence="2">
    <location>
        <position position="1"/>
    </location>
</feature>
<feature type="region of interest" description="Disordered" evidence="1">
    <location>
        <begin position="118"/>
        <end position="142"/>
    </location>
</feature>
<evidence type="ECO:0000313" key="2">
    <source>
        <dbReference type="EMBL" id="CEO97617.1"/>
    </source>
</evidence>
<reference evidence="2 3" key="1">
    <citation type="submission" date="2015-02" db="EMBL/GenBank/DDBJ databases">
        <authorList>
            <person name="Chooi Y.-H."/>
        </authorList>
    </citation>
    <scope>NUCLEOTIDE SEQUENCE [LARGE SCALE GENOMIC DNA]</scope>
    <source>
        <strain evidence="2">E3</strain>
    </source>
</reference>
<keyword evidence="3" id="KW-1185">Reference proteome</keyword>
<evidence type="ECO:0000313" key="3">
    <source>
        <dbReference type="Proteomes" id="UP000039324"/>
    </source>
</evidence>
<evidence type="ECO:0000256" key="1">
    <source>
        <dbReference type="SAM" id="MobiDB-lite"/>
    </source>
</evidence>
<feature type="compositionally biased region" description="Basic and acidic residues" evidence="1">
    <location>
        <begin position="129"/>
        <end position="142"/>
    </location>
</feature>
<dbReference type="EMBL" id="CDSF01000079">
    <property type="protein sequence ID" value="CEO97617.1"/>
    <property type="molecule type" value="Genomic_DNA"/>
</dbReference>
<protein>
    <submittedName>
        <fullName evidence="2">Uncharacterized protein</fullName>
    </submittedName>
</protein>
<organism evidence="2 3">
    <name type="scientific">Plasmodiophora brassicae</name>
    <name type="common">Clubroot disease agent</name>
    <dbReference type="NCBI Taxonomy" id="37360"/>
    <lineage>
        <taxon>Eukaryota</taxon>
        <taxon>Sar</taxon>
        <taxon>Rhizaria</taxon>
        <taxon>Endomyxa</taxon>
        <taxon>Phytomyxea</taxon>
        <taxon>Plasmodiophorida</taxon>
        <taxon>Plasmodiophoridae</taxon>
        <taxon>Plasmodiophora</taxon>
    </lineage>
</organism>
<dbReference type="AlphaFoldDB" id="A0A0G4IR22"/>
<proteinExistence type="predicted"/>
<gene>
    <name evidence="2" type="ORF">PBRA_000962</name>
</gene>
<name>A0A0G4IR22_PLABS</name>
<accession>A0A0G4IR22</accession>
<dbReference type="Proteomes" id="UP000039324">
    <property type="component" value="Unassembled WGS sequence"/>
</dbReference>
<sequence length="142" mass="15188">LPMGDDGSGGGSFLLRAIRSTRVKACAMVTASKENADLLCRAFDDSVRAPARSAANDVRAHWRDARRAQPGTIVGAATAAAMITSIPFGKWAFIRNTIMTAAFTLAVTSPEYITDVLNDTRPRTRSKRRTDASKTEAGSEGK</sequence>